<dbReference type="Proteomes" id="UP000187209">
    <property type="component" value="Unassembled WGS sequence"/>
</dbReference>
<proteinExistence type="predicted"/>
<keyword evidence="2" id="KW-1185">Reference proteome</keyword>
<gene>
    <name evidence="1" type="ORF">SteCoe_19963</name>
</gene>
<dbReference type="EMBL" id="MPUH01000448">
    <property type="protein sequence ID" value="OMJ79930.1"/>
    <property type="molecule type" value="Genomic_DNA"/>
</dbReference>
<evidence type="ECO:0000313" key="2">
    <source>
        <dbReference type="Proteomes" id="UP000187209"/>
    </source>
</evidence>
<reference evidence="1 2" key="1">
    <citation type="submission" date="2016-11" db="EMBL/GenBank/DDBJ databases">
        <title>The macronuclear genome of Stentor coeruleus: a giant cell with tiny introns.</title>
        <authorList>
            <person name="Slabodnick M."/>
            <person name="Ruby J.G."/>
            <person name="Reiff S.B."/>
            <person name="Swart E.C."/>
            <person name="Gosai S."/>
            <person name="Prabakaran S."/>
            <person name="Witkowska E."/>
            <person name="Larue G.E."/>
            <person name="Fisher S."/>
            <person name="Freeman R.M."/>
            <person name="Gunawardena J."/>
            <person name="Chu W."/>
            <person name="Stover N.A."/>
            <person name="Gregory B.D."/>
            <person name="Nowacki M."/>
            <person name="Derisi J."/>
            <person name="Roy S.W."/>
            <person name="Marshall W.F."/>
            <person name="Sood P."/>
        </authorList>
    </citation>
    <scope>NUCLEOTIDE SEQUENCE [LARGE SCALE GENOMIC DNA]</scope>
    <source>
        <strain evidence="1">WM001</strain>
    </source>
</reference>
<evidence type="ECO:0008006" key="3">
    <source>
        <dbReference type="Google" id="ProtNLM"/>
    </source>
</evidence>
<accession>A0A1R2BT43</accession>
<dbReference type="OrthoDB" id="9994687at2759"/>
<sequence length="222" mass="25161">MDPCNVFLVDSDGSKRSYTANLNQKLAAFLRSISILTGRETTLISLGEQFYGRDYNDYTLRQLGFRQGIDVELMSDFKGGGGPTIPFMFNSLSQKKIINFGSAPYLRVVCRGVSFFGVCKNRRCEAFDSEAICTLGYGEFDIRDTVECKVKCPVCYQKMLNSCNFGFYMAKWKIKGVKGVKVGGGKFKFEDESWDEHFTTFKEGDNIDWQYMTLTVSNTRTS</sequence>
<organism evidence="1 2">
    <name type="scientific">Stentor coeruleus</name>
    <dbReference type="NCBI Taxonomy" id="5963"/>
    <lineage>
        <taxon>Eukaryota</taxon>
        <taxon>Sar</taxon>
        <taxon>Alveolata</taxon>
        <taxon>Ciliophora</taxon>
        <taxon>Postciliodesmatophora</taxon>
        <taxon>Heterotrichea</taxon>
        <taxon>Heterotrichida</taxon>
        <taxon>Stentoridae</taxon>
        <taxon>Stentor</taxon>
    </lineage>
</organism>
<name>A0A1R2BT43_9CILI</name>
<protein>
    <recommendedName>
        <fullName evidence="3">Ubiquitin-like domain-containing protein</fullName>
    </recommendedName>
</protein>
<evidence type="ECO:0000313" key="1">
    <source>
        <dbReference type="EMBL" id="OMJ79930.1"/>
    </source>
</evidence>
<comment type="caution">
    <text evidence="1">The sequence shown here is derived from an EMBL/GenBank/DDBJ whole genome shotgun (WGS) entry which is preliminary data.</text>
</comment>
<dbReference type="AlphaFoldDB" id="A0A1R2BT43"/>